<dbReference type="KEGG" id="stha:NCTC11429_03629"/>
<gene>
    <name evidence="1" type="ORF">NCTC11429_03629</name>
</gene>
<protein>
    <recommendedName>
        <fullName evidence="3">T9SS C-terminal target domain-containing protein</fullName>
    </recommendedName>
</protein>
<organism evidence="1 2">
    <name type="scientific">Sphingobacterium thalpophilum</name>
    <dbReference type="NCBI Taxonomy" id="259"/>
    <lineage>
        <taxon>Bacteria</taxon>
        <taxon>Pseudomonadati</taxon>
        <taxon>Bacteroidota</taxon>
        <taxon>Sphingobacteriia</taxon>
        <taxon>Sphingobacteriales</taxon>
        <taxon>Sphingobacteriaceae</taxon>
        <taxon>Sphingobacterium</taxon>
    </lineage>
</organism>
<dbReference type="EMBL" id="LR590484">
    <property type="protein sequence ID" value="VTR48091.1"/>
    <property type="molecule type" value="Genomic_DNA"/>
</dbReference>
<dbReference type="Proteomes" id="UP000308196">
    <property type="component" value="Chromosome"/>
</dbReference>
<dbReference type="AlphaFoldDB" id="A0A4U9VWK2"/>
<proteinExistence type="predicted"/>
<sequence>MPRALNKPTCHYLAQINNYLIQINKKMKTLNKTLAILAIASTSLTACNKDNALQNDSFDNRSTAAADYSQSSLPVVTISGDITSSVTWSASNVYEIKGVVTVTNGATLTIPAGTYIKAAVNTPGVQNGVLVIAKGAKINAQGTDTNPIVFTSRNLLDGNAATVGKPGDFGGLIVLGNAQINDAAGTRLIEGLADDPKFYYGSSSSANNAETSGIIRNVRIEYAGYKLADNIEVNGLTLGGVGSGTTLSKVEVAWGLDDGFEFFGGRVNGSDLVAFSNDDDQFDFDLGYQGTISNSIAFANKVSTHSASSGNSDSNGAEIDNHPSVFTAVPKTKPTFNNVRIVGTKDETGITAPGFKSGILVRRGAELALVNSKVTGYKTGLHINTDATPSLTSVQGSSLFGFTLAATAGYTNLGTNTIAPAAATAPTFGISSQPFFNESGFTSGLTYPWVKFNY</sequence>
<dbReference type="STRING" id="1123265.GCA_000686625_01235"/>
<evidence type="ECO:0008006" key="3">
    <source>
        <dbReference type="Google" id="ProtNLM"/>
    </source>
</evidence>
<dbReference type="PANTHER" id="PTHR41339:SF1">
    <property type="entry name" value="SECRETED PROTEIN"/>
    <property type="match status" value="1"/>
</dbReference>
<dbReference type="PANTHER" id="PTHR41339">
    <property type="entry name" value="LIPL48"/>
    <property type="match status" value="1"/>
</dbReference>
<accession>A0A4U9VWK2</accession>
<evidence type="ECO:0000313" key="2">
    <source>
        <dbReference type="Proteomes" id="UP000308196"/>
    </source>
</evidence>
<reference evidence="1 2" key="1">
    <citation type="submission" date="2019-05" db="EMBL/GenBank/DDBJ databases">
        <authorList>
            <consortium name="Pathogen Informatics"/>
        </authorList>
    </citation>
    <scope>NUCLEOTIDE SEQUENCE [LARGE SCALE GENOMIC DNA]</scope>
    <source>
        <strain evidence="1 2">NCTC11429</strain>
    </source>
</reference>
<evidence type="ECO:0000313" key="1">
    <source>
        <dbReference type="EMBL" id="VTR48091.1"/>
    </source>
</evidence>
<name>A0A4U9VWK2_9SPHI</name>